<dbReference type="Proteomes" id="UP000077734">
    <property type="component" value="Unassembled WGS sequence"/>
</dbReference>
<protein>
    <submittedName>
        <fullName evidence="2">Uncharacterized protein</fullName>
    </submittedName>
</protein>
<keyword evidence="1" id="KW-0472">Membrane</keyword>
<dbReference type="EMBL" id="LUUL01000127">
    <property type="protein sequence ID" value="OAI22033.1"/>
    <property type="molecule type" value="Genomic_DNA"/>
</dbReference>
<keyword evidence="1" id="KW-1133">Transmembrane helix</keyword>
<evidence type="ECO:0000256" key="1">
    <source>
        <dbReference type="SAM" id="Phobius"/>
    </source>
</evidence>
<feature type="transmembrane region" description="Helical" evidence="1">
    <location>
        <begin position="43"/>
        <end position="72"/>
    </location>
</feature>
<organism evidence="2 3">
    <name type="scientific">Methylomonas koyamae</name>
    <dbReference type="NCBI Taxonomy" id="702114"/>
    <lineage>
        <taxon>Bacteria</taxon>
        <taxon>Pseudomonadati</taxon>
        <taxon>Pseudomonadota</taxon>
        <taxon>Gammaproteobacteria</taxon>
        <taxon>Methylococcales</taxon>
        <taxon>Methylococcaceae</taxon>
        <taxon>Methylomonas</taxon>
    </lineage>
</organism>
<dbReference type="AlphaFoldDB" id="A0AA91D953"/>
<reference evidence="2 3" key="1">
    <citation type="submission" date="2016-03" db="EMBL/GenBank/DDBJ databases">
        <authorList>
            <person name="Heylen K."/>
            <person name="De Vos P."/>
            <person name="Vekeman B."/>
        </authorList>
    </citation>
    <scope>NUCLEOTIDE SEQUENCE [LARGE SCALE GENOMIC DNA]</scope>
    <source>
        <strain evidence="2 3">R-49807</strain>
    </source>
</reference>
<gene>
    <name evidence="2" type="ORF">A1356_19775</name>
</gene>
<sequence length="75" mass="8331">MPTSLFIALLLIFWSKDMSDEEAKKVIVVDLQMPFFSIVTLMVKWALASIPAIIILAVIFSVVSGLMGGLLFPRF</sequence>
<name>A0AA91D953_9GAMM</name>
<evidence type="ECO:0000313" key="2">
    <source>
        <dbReference type="EMBL" id="OAI22033.1"/>
    </source>
</evidence>
<keyword evidence="1" id="KW-0812">Transmembrane</keyword>
<keyword evidence="3" id="KW-1185">Reference proteome</keyword>
<accession>A0AA91D953</accession>
<comment type="caution">
    <text evidence="2">The sequence shown here is derived from an EMBL/GenBank/DDBJ whole genome shotgun (WGS) entry which is preliminary data.</text>
</comment>
<evidence type="ECO:0000313" key="3">
    <source>
        <dbReference type="Proteomes" id="UP000077734"/>
    </source>
</evidence>
<proteinExistence type="predicted"/>